<evidence type="ECO:0008006" key="3">
    <source>
        <dbReference type="Google" id="ProtNLM"/>
    </source>
</evidence>
<organism evidence="1 2">
    <name type="scientific">Cupriavidus laharis</name>
    <dbReference type="NCBI Taxonomy" id="151654"/>
    <lineage>
        <taxon>Bacteria</taxon>
        <taxon>Pseudomonadati</taxon>
        <taxon>Pseudomonadota</taxon>
        <taxon>Betaproteobacteria</taxon>
        <taxon>Burkholderiales</taxon>
        <taxon>Burkholderiaceae</taxon>
        <taxon>Cupriavidus</taxon>
    </lineage>
</organism>
<gene>
    <name evidence="1" type="ORF">LMG23992_04882</name>
</gene>
<dbReference type="Proteomes" id="UP000727654">
    <property type="component" value="Unassembled WGS sequence"/>
</dbReference>
<proteinExistence type="predicted"/>
<dbReference type="EMBL" id="CAJZAI010000018">
    <property type="protein sequence ID" value="CAG9183010.1"/>
    <property type="molecule type" value="Genomic_DNA"/>
</dbReference>
<protein>
    <recommendedName>
        <fullName evidence="3">EamA family transporter</fullName>
    </recommendedName>
</protein>
<reference evidence="1 2" key="1">
    <citation type="submission" date="2021-08" db="EMBL/GenBank/DDBJ databases">
        <authorList>
            <person name="Peeters C."/>
        </authorList>
    </citation>
    <scope>NUCLEOTIDE SEQUENCE [LARGE SCALE GENOMIC DNA]</scope>
    <source>
        <strain evidence="1 2">LMG 23992</strain>
    </source>
</reference>
<sequence length="30" mass="3115">MTGSIWFLYFALLGAVTAQAAVSGFRAGHA</sequence>
<name>A0ABM8XRR8_9BURK</name>
<keyword evidence="2" id="KW-1185">Reference proteome</keyword>
<evidence type="ECO:0000313" key="2">
    <source>
        <dbReference type="Proteomes" id="UP000727654"/>
    </source>
</evidence>
<comment type="caution">
    <text evidence="1">The sequence shown here is derived from an EMBL/GenBank/DDBJ whole genome shotgun (WGS) entry which is preliminary data.</text>
</comment>
<evidence type="ECO:0000313" key="1">
    <source>
        <dbReference type="EMBL" id="CAG9183010.1"/>
    </source>
</evidence>
<accession>A0ABM8XRR8</accession>